<feature type="chain" id="PRO_5012430472" description="Mannosyl-glycoprotein endo-beta-N-acetylglucosamidase-like domain-containing protein" evidence="1">
    <location>
        <begin position="23"/>
        <end position="186"/>
    </location>
</feature>
<dbReference type="Proteomes" id="UP000183758">
    <property type="component" value="Unassembled WGS sequence"/>
</dbReference>
<dbReference type="EMBL" id="MNZM01000018">
    <property type="protein sequence ID" value="OIP85959.1"/>
    <property type="molecule type" value="Genomic_DNA"/>
</dbReference>
<name>A0A1J5HYP8_9BACT</name>
<reference evidence="2 3" key="1">
    <citation type="journal article" date="2016" name="Environ. Microbiol.">
        <title>Genomic resolution of a cold subsurface aquifer community provides metabolic insights for novel microbes adapted to high CO concentrations.</title>
        <authorList>
            <person name="Probst A.J."/>
            <person name="Castelle C.J."/>
            <person name="Singh A."/>
            <person name="Brown C.T."/>
            <person name="Anantharaman K."/>
            <person name="Sharon I."/>
            <person name="Hug L.A."/>
            <person name="Burstein D."/>
            <person name="Emerson J.B."/>
            <person name="Thomas B.C."/>
            <person name="Banfield J.F."/>
        </authorList>
    </citation>
    <scope>NUCLEOTIDE SEQUENCE [LARGE SCALE GENOMIC DNA]</scope>
    <source>
        <strain evidence="2">CG2_30_33_16</strain>
    </source>
</reference>
<feature type="signal peptide" evidence="1">
    <location>
        <begin position="1"/>
        <end position="22"/>
    </location>
</feature>
<accession>A0A1J5HYP8</accession>
<evidence type="ECO:0000256" key="1">
    <source>
        <dbReference type="SAM" id="SignalP"/>
    </source>
</evidence>
<comment type="caution">
    <text evidence="2">The sequence shown here is derived from an EMBL/GenBank/DDBJ whole genome shotgun (WGS) entry which is preliminary data.</text>
</comment>
<proteinExistence type="predicted"/>
<evidence type="ECO:0000313" key="3">
    <source>
        <dbReference type="Proteomes" id="UP000183758"/>
    </source>
</evidence>
<evidence type="ECO:0008006" key="4">
    <source>
        <dbReference type="Google" id="ProtNLM"/>
    </source>
</evidence>
<gene>
    <name evidence="2" type="ORF">AUK04_00805</name>
</gene>
<sequence>MKNLLFIIVSLFFLLSYNPVLAQKNAGNSAEINYTSTLLVKKEDKVNYSLKKKTIHDLLEKYDSPMIDHVDDFIKVCQKYDLDCYLLPAISCLESTCGKFVLPDSYNPFGWGGGKIICNNWADCVERVAKGLREQYIDKGAQTLENIGRIYSESKTWASRVQYFVNQMQNLEEKNQLYFSNNQVEL</sequence>
<dbReference type="AlphaFoldDB" id="A0A1J5HYP8"/>
<evidence type="ECO:0000313" key="2">
    <source>
        <dbReference type="EMBL" id="OIP85959.1"/>
    </source>
</evidence>
<organism evidence="2 3">
    <name type="scientific">Candidatus Roizmanbacteria bacterium CG2_30_33_16</name>
    <dbReference type="NCBI Taxonomy" id="1805340"/>
    <lineage>
        <taxon>Bacteria</taxon>
        <taxon>Candidatus Roizmaniibacteriota</taxon>
    </lineage>
</organism>
<keyword evidence="1" id="KW-0732">Signal</keyword>
<protein>
    <recommendedName>
        <fullName evidence="4">Mannosyl-glycoprotein endo-beta-N-acetylglucosamidase-like domain-containing protein</fullName>
    </recommendedName>
</protein>